<dbReference type="EMBL" id="JAOPGA020000007">
    <property type="protein sequence ID" value="KAL0476323.1"/>
    <property type="molecule type" value="Genomic_DNA"/>
</dbReference>
<accession>A0AAW2YH97</accession>
<evidence type="ECO:0000313" key="1">
    <source>
        <dbReference type="EMBL" id="KAL0476323.1"/>
    </source>
</evidence>
<keyword evidence="2" id="KW-1185">Reference proteome</keyword>
<gene>
    <name evidence="1" type="ORF">AKO1_003501</name>
</gene>
<protein>
    <submittedName>
        <fullName evidence="1">Uncharacterized protein</fullName>
    </submittedName>
</protein>
<name>A0AAW2YH97_9EUKA</name>
<dbReference type="AlphaFoldDB" id="A0AAW2YH97"/>
<comment type="caution">
    <text evidence="1">The sequence shown here is derived from an EMBL/GenBank/DDBJ whole genome shotgun (WGS) entry which is preliminary data.</text>
</comment>
<reference evidence="1 2" key="1">
    <citation type="submission" date="2024-03" db="EMBL/GenBank/DDBJ databases">
        <title>The Acrasis kona genome and developmental transcriptomes reveal deep origins of eukaryotic multicellular pathways.</title>
        <authorList>
            <person name="Sheikh S."/>
            <person name="Fu C.-J."/>
            <person name="Brown M.W."/>
            <person name="Baldauf S.L."/>
        </authorList>
    </citation>
    <scope>NUCLEOTIDE SEQUENCE [LARGE SCALE GENOMIC DNA]</scope>
    <source>
        <strain evidence="1 2">ATCC MYA-3509</strain>
    </source>
</reference>
<evidence type="ECO:0000313" key="2">
    <source>
        <dbReference type="Proteomes" id="UP001431209"/>
    </source>
</evidence>
<proteinExistence type="predicted"/>
<organism evidence="1 2">
    <name type="scientific">Acrasis kona</name>
    <dbReference type="NCBI Taxonomy" id="1008807"/>
    <lineage>
        <taxon>Eukaryota</taxon>
        <taxon>Discoba</taxon>
        <taxon>Heterolobosea</taxon>
        <taxon>Tetramitia</taxon>
        <taxon>Eutetramitia</taxon>
        <taxon>Acrasidae</taxon>
        <taxon>Acrasis</taxon>
    </lineage>
</organism>
<dbReference type="Proteomes" id="UP001431209">
    <property type="component" value="Unassembled WGS sequence"/>
</dbReference>
<sequence length="190" mass="21998">MENNNLDIFNHNHTRISNLETRLHRVELQLSNTTIILAIGQIMYILKTACEKAYYFLNQGVFPRDVKFLRPSKIQAIQALSPYSHNFDVQAFWSTYDEFNHDYRADIAHTNLPVIQSITVPEFRSALERNTTSEQAQNVVDKAANPGFIGEVDSVMRYVEEFKKECNNMASRQDTEDHWARIILGSVERS</sequence>